<dbReference type="Proteomes" id="UP001642484">
    <property type="component" value="Unassembled WGS sequence"/>
</dbReference>
<feature type="compositionally biased region" description="Basic and acidic residues" evidence="1">
    <location>
        <begin position="142"/>
        <end position="154"/>
    </location>
</feature>
<feature type="region of interest" description="Disordered" evidence="1">
    <location>
        <begin position="314"/>
        <end position="341"/>
    </location>
</feature>
<dbReference type="EMBL" id="CAXAMN010026439">
    <property type="protein sequence ID" value="CAK9102961.1"/>
    <property type="molecule type" value="Genomic_DNA"/>
</dbReference>
<sequence length="492" mass="55171">MEENVPPCEVIKVKETPEAMIQAKPLQDASNRISSKLAPSSAELEKRYIDTKRHEISEMRLRNERSRHKAVRGASQKKLSESVGSDDLNSSCERLRRGRSGSRKELTVPRGPVLHTSWRPRSTERGVGDAAASPWSQSLRQRAPETPRRLEAPRFEVSSPGPGARTGRRLNMTPESVRSARSTSVRSVRSVRSARSCSNFSIDSRCSSQCSRMSSLDLEEMAAEEGRRRLKELMRQNAKSCYQAINFPDMRHGHHSLKLTVPEGFNLSVSNRADPPGYPKQEDCSSINEKWSKSLRPEMFVKWTRELTVPLGPQLRTSRTRRSLSAREHSSSRKHSVSCKGLPAREREAIARHLQRSKSQALEAPEIVQVKEEMAGHDCRGCAVSPFFTALPVCVLLGRTPGLVQAWSGFVCPAWPRHAPCFLRLGPGLAQLTEEDRQWIQGAENARARAARARTAMQKRSEEAYDKQKQQLFVFGSPSETSKISKVGEEAE</sequence>
<name>A0ABP0RQP5_9DINO</name>
<organism evidence="2 3">
    <name type="scientific">Durusdinium trenchii</name>
    <dbReference type="NCBI Taxonomy" id="1381693"/>
    <lineage>
        <taxon>Eukaryota</taxon>
        <taxon>Sar</taxon>
        <taxon>Alveolata</taxon>
        <taxon>Dinophyceae</taxon>
        <taxon>Suessiales</taxon>
        <taxon>Symbiodiniaceae</taxon>
        <taxon>Durusdinium</taxon>
    </lineage>
</organism>
<gene>
    <name evidence="2" type="ORF">CCMP2556_LOCUS48413</name>
</gene>
<comment type="caution">
    <text evidence="2">The sequence shown here is derived from an EMBL/GenBank/DDBJ whole genome shotgun (WGS) entry which is preliminary data.</text>
</comment>
<evidence type="ECO:0000256" key="1">
    <source>
        <dbReference type="SAM" id="MobiDB-lite"/>
    </source>
</evidence>
<evidence type="ECO:0000313" key="3">
    <source>
        <dbReference type="Proteomes" id="UP001642484"/>
    </source>
</evidence>
<accession>A0ABP0RQP5</accession>
<protein>
    <submittedName>
        <fullName evidence="2">Uncharacterized protein</fullName>
    </submittedName>
</protein>
<feature type="region of interest" description="Disordered" evidence="1">
    <location>
        <begin position="59"/>
        <end position="183"/>
    </location>
</feature>
<keyword evidence="3" id="KW-1185">Reference proteome</keyword>
<evidence type="ECO:0000313" key="2">
    <source>
        <dbReference type="EMBL" id="CAK9102961.1"/>
    </source>
</evidence>
<proteinExistence type="predicted"/>
<reference evidence="2 3" key="1">
    <citation type="submission" date="2024-02" db="EMBL/GenBank/DDBJ databases">
        <authorList>
            <person name="Chen Y."/>
            <person name="Shah S."/>
            <person name="Dougan E. K."/>
            <person name="Thang M."/>
            <person name="Chan C."/>
        </authorList>
    </citation>
    <scope>NUCLEOTIDE SEQUENCE [LARGE SCALE GENOMIC DNA]</scope>
</reference>